<dbReference type="Proteomes" id="UP000654401">
    <property type="component" value="Unassembled WGS sequence"/>
</dbReference>
<dbReference type="InterPro" id="IPR029028">
    <property type="entry name" value="Alpha/beta_knot_MTases"/>
</dbReference>
<dbReference type="InterPro" id="IPR003742">
    <property type="entry name" value="RlmH-like"/>
</dbReference>
<dbReference type="AlphaFoldDB" id="A0A8J6TPW5"/>
<keyword evidence="2 5" id="KW-0808">Transferase</keyword>
<dbReference type="PANTHER" id="PTHR33603:SF1">
    <property type="entry name" value="RIBOSOMAL RNA LARGE SUBUNIT METHYLTRANSFERASE H"/>
    <property type="match status" value="1"/>
</dbReference>
<evidence type="ECO:0000256" key="5">
    <source>
        <dbReference type="HAMAP-Rule" id="MF_00658"/>
    </source>
</evidence>
<keyword evidence="3 5" id="KW-0949">S-adenosyl-L-methionine</keyword>
<keyword evidence="5" id="KW-0963">Cytoplasm</keyword>
<name>A0A8J6TPW5_9GAMM</name>
<dbReference type="PIRSF" id="PIRSF004505">
    <property type="entry name" value="MT_bac"/>
    <property type="match status" value="1"/>
</dbReference>
<comment type="subcellular location">
    <subcellularLocation>
        <location evidence="5">Cytoplasm</location>
    </subcellularLocation>
</comment>
<organism evidence="6 7">
    <name type="scientific">Candidatus Thiopontia autotrophica</name>
    <dbReference type="NCBI Taxonomy" id="2841688"/>
    <lineage>
        <taxon>Bacteria</taxon>
        <taxon>Pseudomonadati</taxon>
        <taxon>Pseudomonadota</taxon>
        <taxon>Gammaproteobacteria</taxon>
        <taxon>Candidatus Thiopontia</taxon>
    </lineage>
</organism>
<comment type="function">
    <text evidence="5">Specifically methylates the pseudouridine at position 1915 (m3Psi1915) in 23S rRNA.</text>
</comment>
<dbReference type="HAMAP" id="MF_00658">
    <property type="entry name" value="23SrRNA_methyltr_H"/>
    <property type="match status" value="1"/>
</dbReference>
<comment type="caution">
    <text evidence="6">The sequence shown here is derived from an EMBL/GenBank/DDBJ whole genome shotgun (WGS) entry which is preliminary data.</text>
</comment>
<sequence>MKITLIAVGRKMPGWVEEGFSEYARRMPRECSLSLVEVEAEKRGRSSSPARWMESEGKRIISALPKGDMVVALDVKGVSWSTEKLSSSLGKWMQSGVGVSLLVGGPDGLSQDCLQRAQQQWSLSKLTLPHPLVRVVVAEQLYRAWTILNNHPYHRS</sequence>
<evidence type="ECO:0000256" key="3">
    <source>
        <dbReference type="ARBA" id="ARBA00022691"/>
    </source>
</evidence>
<dbReference type="CDD" id="cd18081">
    <property type="entry name" value="RlmH-like"/>
    <property type="match status" value="1"/>
</dbReference>
<evidence type="ECO:0000256" key="2">
    <source>
        <dbReference type="ARBA" id="ARBA00022679"/>
    </source>
</evidence>
<evidence type="ECO:0000313" key="7">
    <source>
        <dbReference type="Proteomes" id="UP000654401"/>
    </source>
</evidence>
<dbReference type="GO" id="GO:0070038">
    <property type="term" value="F:rRNA (pseudouridine-N3-)-methyltransferase activity"/>
    <property type="evidence" value="ECO:0007669"/>
    <property type="project" value="UniProtKB-UniRule"/>
</dbReference>
<comment type="subunit">
    <text evidence="5">Homodimer.</text>
</comment>
<dbReference type="EC" id="2.1.1.177" evidence="5"/>
<dbReference type="PANTHER" id="PTHR33603">
    <property type="entry name" value="METHYLTRANSFERASE"/>
    <property type="match status" value="1"/>
</dbReference>
<reference evidence="6 7" key="1">
    <citation type="submission" date="2020-08" db="EMBL/GenBank/DDBJ databases">
        <title>Bridging the membrane lipid divide: bacteria of the FCB group superphylum have the potential to synthesize archaeal ether lipids.</title>
        <authorList>
            <person name="Villanueva L."/>
            <person name="Von Meijenfeldt F.A.B."/>
            <person name="Westbye A.B."/>
            <person name="Yadav S."/>
            <person name="Hopmans E.C."/>
            <person name="Dutilh B.E."/>
            <person name="Sinninghe Damste J.S."/>
        </authorList>
    </citation>
    <scope>NUCLEOTIDE SEQUENCE [LARGE SCALE GENOMIC DNA]</scope>
    <source>
        <strain evidence="6">NIOZ-UU100</strain>
    </source>
</reference>
<comment type="catalytic activity">
    <reaction evidence="5">
        <text>pseudouridine(1915) in 23S rRNA + S-adenosyl-L-methionine = N(3)-methylpseudouridine(1915) in 23S rRNA + S-adenosyl-L-homocysteine + H(+)</text>
        <dbReference type="Rhea" id="RHEA:42752"/>
        <dbReference type="Rhea" id="RHEA-COMP:10221"/>
        <dbReference type="Rhea" id="RHEA-COMP:10222"/>
        <dbReference type="ChEBI" id="CHEBI:15378"/>
        <dbReference type="ChEBI" id="CHEBI:57856"/>
        <dbReference type="ChEBI" id="CHEBI:59789"/>
        <dbReference type="ChEBI" id="CHEBI:65314"/>
        <dbReference type="ChEBI" id="CHEBI:74486"/>
        <dbReference type="EC" id="2.1.1.177"/>
    </reaction>
</comment>
<feature type="binding site" evidence="5">
    <location>
        <position position="73"/>
    </location>
    <ligand>
        <name>S-adenosyl-L-methionine</name>
        <dbReference type="ChEBI" id="CHEBI:59789"/>
    </ligand>
</feature>
<evidence type="ECO:0000256" key="1">
    <source>
        <dbReference type="ARBA" id="ARBA00022603"/>
    </source>
</evidence>
<protein>
    <recommendedName>
        <fullName evidence="5">Ribosomal RNA large subunit methyltransferase H</fullName>
        <ecNumber evidence="5">2.1.1.177</ecNumber>
    </recommendedName>
    <alternativeName>
        <fullName evidence="5">23S rRNA (pseudouridine1915-N3)-methyltransferase</fullName>
    </alternativeName>
    <alternativeName>
        <fullName evidence="5">23S rRNA m3Psi1915 methyltransferase</fullName>
    </alternativeName>
    <alternativeName>
        <fullName evidence="5">rRNA (pseudouridine-N3-)-methyltransferase RlmH</fullName>
    </alternativeName>
</protein>
<feature type="binding site" evidence="5">
    <location>
        <begin position="123"/>
        <end position="128"/>
    </location>
    <ligand>
        <name>S-adenosyl-L-methionine</name>
        <dbReference type="ChEBI" id="CHEBI:59789"/>
    </ligand>
</feature>
<gene>
    <name evidence="5 6" type="primary">rlmH</name>
    <name evidence="6" type="ORF">H8D24_01825</name>
</gene>
<dbReference type="InterPro" id="IPR029026">
    <property type="entry name" value="tRNA_m1G_MTases_N"/>
</dbReference>
<dbReference type="Gene3D" id="3.40.1280.10">
    <property type="match status" value="1"/>
</dbReference>
<dbReference type="EMBL" id="JACNFK010000016">
    <property type="protein sequence ID" value="MBC8519136.1"/>
    <property type="molecule type" value="Genomic_DNA"/>
</dbReference>
<feature type="binding site" evidence="5">
    <location>
        <position position="104"/>
    </location>
    <ligand>
        <name>S-adenosyl-L-methionine</name>
        <dbReference type="ChEBI" id="CHEBI:59789"/>
    </ligand>
</feature>
<dbReference type="GO" id="GO:0005737">
    <property type="term" value="C:cytoplasm"/>
    <property type="evidence" value="ECO:0007669"/>
    <property type="project" value="UniProtKB-SubCell"/>
</dbReference>
<accession>A0A8J6TPW5</accession>
<comment type="similarity">
    <text evidence="4 5">Belongs to the RNA methyltransferase RlmH family.</text>
</comment>
<dbReference type="Pfam" id="PF02590">
    <property type="entry name" value="SPOUT_MTase"/>
    <property type="match status" value="1"/>
</dbReference>
<evidence type="ECO:0000256" key="4">
    <source>
        <dbReference type="ARBA" id="ARBA00038303"/>
    </source>
</evidence>
<dbReference type="NCBIfam" id="NF000986">
    <property type="entry name" value="PRK00103.1-4"/>
    <property type="match status" value="1"/>
</dbReference>
<evidence type="ECO:0000313" key="6">
    <source>
        <dbReference type="EMBL" id="MBC8519136.1"/>
    </source>
</evidence>
<keyword evidence="1 5" id="KW-0489">Methyltransferase</keyword>
<dbReference type="NCBIfam" id="TIGR00246">
    <property type="entry name" value="tRNA_RlmH_YbeA"/>
    <property type="match status" value="1"/>
</dbReference>
<keyword evidence="5" id="KW-0698">rRNA processing</keyword>
<proteinExistence type="inferred from homology"/>
<dbReference type="SUPFAM" id="SSF75217">
    <property type="entry name" value="alpha/beta knot"/>
    <property type="match status" value="1"/>
</dbReference>